<dbReference type="Pfam" id="PF03137">
    <property type="entry name" value="OATP"/>
    <property type="match status" value="1"/>
</dbReference>
<keyword evidence="6 8" id="KW-0472">Membrane</keyword>
<evidence type="ECO:0000256" key="8">
    <source>
        <dbReference type="RuleBase" id="RU362056"/>
    </source>
</evidence>
<dbReference type="InterPro" id="IPR004156">
    <property type="entry name" value="OATP"/>
</dbReference>
<comment type="subcellular location">
    <subcellularLocation>
        <location evidence="1 8">Cell membrane</location>
        <topology evidence="1 8">Multi-pass membrane protein</topology>
    </subcellularLocation>
</comment>
<dbReference type="PANTHER" id="PTHR11388:SF89">
    <property type="entry name" value="SOLUTE CARRIER ORGANIC ANION TRANSPORTER FAMILY MEMBER 1B3"/>
    <property type="match status" value="1"/>
</dbReference>
<dbReference type="GO" id="GO:0015347">
    <property type="term" value="F:sodium-independent organic anion transmembrane transporter activity"/>
    <property type="evidence" value="ECO:0007669"/>
    <property type="project" value="TreeGrafter"/>
</dbReference>
<gene>
    <name evidence="11" type="ORF">GDO54_006250</name>
</gene>
<feature type="domain" description="Major facilitator superfamily (MFS) profile" evidence="9">
    <location>
        <begin position="1"/>
        <end position="480"/>
    </location>
</feature>
<organism evidence="11 12">
    <name type="scientific">Pyxicephalus adspersus</name>
    <name type="common">African bullfrog</name>
    <dbReference type="NCBI Taxonomy" id="30357"/>
    <lineage>
        <taxon>Eukaryota</taxon>
        <taxon>Metazoa</taxon>
        <taxon>Chordata</taxon>
        <taxon>Craniata</taxon>
        <taxon>Vertebrata</taxon>
        <taxon>Euteleostomi</taxon>
        <taxon>Amphibia</taxon>
        <taxon>Batrachia</taxon>
        <taxon>Anura</taxon>
        <taxon>Neobatrachia</taxon>
        <taxon>Ranoidea</taxon>
        <taxon>Pyxicephalidae</taxon>
        <taxon>Pyxicephalinae</taxon>
        <taxon>Pyxicephalus</taxon>
    </lineage>
</organism>
<evidence type="ECO:0000259" key="10">
    <source>
        <dbReference type="PROSITE" id="PS51465"/>
    </source>
</evidence>
<comment type="caution">
    <text evidence="8">Lacks conserved residue(s) required for the propagation of feature annotation.</text>
</comment>
<dbReference type="PROSITE" id="PS50850">
    <property type="entry name" value="MFS"/>
    <property type="match status" value="1"/>
</dbReference>
<feature type="transmembrane region" description="Helical" evidence="8">
    <location>
        <begin position="362"/>
        <end position="388"/>
    </location>
</feature>
<evidence type="ECO:0000256" key="2">
    <source>
        <dbReference type="ARBA" id="ARBA00009657"/>
    </source>
</evidence>
<evidence type="ECO:0000313" key="12">
    <source>
        <dbReference type="Proteomes" id="UP001181693"/>
    </source>
</evidence>
<evidence type="ECO:0000313" key="11">
    <source>
        <dbReference type="EMBL" id="DBA30242.1"/>
    </source>
</evidence>
<accession>A0AAV3B0P1</accession>
<dbReference type="GO" id="GO:0006811">
    <property type="term" value="P:monoatomic ion transport"/>
    <property type="evidence" value="ECO:0007669"/>
    <property type="project" value="UniProtKB-KW"/>
</dbReference>
<keyword evidence="8" id="KW-0813">Transport</keyword>
<dbReference type="GO" id="GO:0016323">
    <property type="term" value="C:basolateral plasma membrane"/>
    <property type="evidence" value="ECO:0007669"/>
    <property type="project" value="TreeGrafter"/>
</dbReference>
<dbReference type="Proteomes" id="UP001181693">
    <property type="component" value="Unassembled WGS sequence"/>
</dbReference>
<feature type="transmembrane region" description="Helical" evidence="8">
    <location>
        <begin position="453"/>
        <end position="474"/>
    </location>
</feature>
<keyword evidence="4 8" id="KW-0812">Transmembrane</keyword>
<keyword evidence="3" id="KW-1003">Cell membrane</keyword>
<dbReference type="PANTHER" id="PTHR11388">
    <property type="entry name" value="ORGANIC ANION TRANSPORTER"/>
    <property type="match status" value="1"/>
</dbReference>
<evidence type="ECO:0000256" key="7">
    <source>
        <dbReference type="ARBA" id="ARBA00023157"/>
    </source>
</evidence>
<evidence type="ECO:0000256" key="3">
    <source>
        <dbReference type="ARBA" id="ARBA00022475"/>
    </source>
</evidence>
<reference evidence="11" key="1">
    <citation type="thesis" date="2020" institute="ProQuest LLC" country="789 East Eisenhower Parkway, Ann Arbor, MI, USA">
        <title>Comparative Genomics and Chromosome Evolution.</title>
        <authorList>
            <person name="Mudd A.B."/>
        </authorList>
    </citation>
    <scope>NUCLEOTIDE SEQUENCE</scope>
    <source>
        <strain evidence="11">1538</strain>
        <tissue evidence="11">Blood</tissue>
    </source>
</reference>
<feature type="transmembrane region" description="Helical" evidence="8">
    <location>
        <begin position="38"/>
        <end position="62"/>
    </location>
</feature>
<dbReference type="SUPFAM" id="SSF103473">
    <property type="entry name" value="MFS general substrate transporter"/>
    <property type="match status" value="1"/>
</dbReference>
<dbReference type="Pfam" id="PF07648">
    <property type="entry name" value="Kazal_2"/>
    <property type="match status" value="1"/>
</dbReference>
<proteinExistence type="inferred from homology"/>
<feature type="transmembrane region" description="Helical" evidence="8">
    <location>
        <begin position="229"/>
        <end position="249"/>
    </location>
</feature>
<dbReference type="GO" id="GO:0015125">
    <property type="term" value="F:bile acid transmembrane transporter activity"/>
    <property type="evidence" value="ECO:0007669"/>
    <property type="project" value="TreeGrafter"/>
</dbReference>
<comment type="caution">
    <text evidence="11">The sequence shown here is derived from an EMBL/GenBank/DDBJ whole genome shotgun (WGS) entry which is preliminary data.</text>
</comment>
<dbReference type="InterPro" id="IPR020846">
    <property type="entry name" value="MFS_dom"/>
</dbReference>
<feature type="transmembrane region" description="Helical" evidence="8">
    <location>
        <begin position="400"/>
        <end position="423"/>
    </location>
</feature>
<keyword evidence="12" id="KW-1185">Reference proteome</keyword>
<comment type="similarity">
    <text evidence="2 8">Belongs to the organo anion transporter (TC 2.A.60) family.</text>
</comment>
<protein>
    <recommendedName>
        <fullName evidence="8">Solute carrier organic anion transporter family member</fullName>
    </recommendedName>
</protein>
<dbReference type="InterPro" id="IPR036058">
    <property type="entry name" value="Kazal_dom_sf"/>
</dbReference>
<evidence type="ECO:0000256" key="5">
    <source>
        <dbReference type="ARBA" id="ARBA00022989"/>
    </source>
</evidence>
<keyword evidence="5 8" id="KW-1133">Transmembrane helix</keyword>
<feature type="transmembrane region" description="Helical" evidence="8">
    <location>
        <begin position="88"/>
        <end position="110"/>
    </location>
</feature>
<sequence length="520" mass="57141">MWVYILIGNLLRGIGETPITPLGISYIDDFAESENTPLYLAFLHTVALFGPMAGFMLGSYFAKLYVDVGFVNMDEVTISPQDARWVGAWWMGHLVAGTISLLVAIPFCFIPKSMKKLVEDKSLDLLTFKEKETLEPQEKATMKGFFLALKKLAFNRLYVVLVVLTLMQVNSFIGFITYKPKYMEQQYGQSISRSNFITGVSTLPAAAVGMLLGGLIMKKYKFGFLSASKLAFASSFIAFILSLTVFIIGCENKDVAGITVTYNGQVDDLILLSKIDTFHESNFLASCNADCRCSTSQWDPVCGDNNITYMSACLAGCKSSSGVGKTIVYHNCSCLQSMDFPTANSSVKPGACPRTDKCASMFLNYVILQVFSTFVYGIAGSASYVIILWSVSPELKSLSLGVYMLLMRTLAGIPAPIYFGALIDRTCLKWGTKSCGGKGACRMYDAASFRNTFVGLTAGMRAPSYILFILYIYMVKKSVSKKSSEDKAQQENGETKKEVNLEHATKEECTALGVEKESCM</sequence>
<dbReference type="InterPro" id="IPR002350">
    <property type="entry name" value="Kazal_dom"/>
</dbReference>
<dbReference type="Gene3D" id="1.20.1250.20">
    <property type="entry name" value="MFS general substrate transporter like domains"/>
    <property type="match status" value="1"/>
</dbReference>
<dbReference type="AlphaFoldDB" id="A0AAV3B0P1"/>
<dbReference type="GO" id="GO:0043252">
    <property type="term" value="P:sodium-independent organic anion transport"/>
    <property type="evidence" value="ECO:0007669"/>
    <property type="project" value="TreeGrafter"/>
</dbReference>
<keyword evidence="7" id="KW-1015">Disulfide bond</keyword>
<feature type="transmembrane region" description="Helical" evidence="8">
    <location>
        <begin position="157"/>
        <end position="176"/>
    </location>
</feature>
<keyword evidence="8" id="KW-0406">Ion transport</keyword>
<dbReference type="PROSITE" id="PS51465">
    <property type="entry name" value="KAZAL_2"/>
    <property type="match status" value="1"/>
</dbReference>
<evidence type="ECO:0000259" key="9">
    <source>
        <dbReference type="PROSITE" id="PS50850"/>
    </source>
</evidence>
<evidence type="ECO:0000256" key="4">
    <source>
        <dbReference type="ARBA" id="ARBA00022692"/>
    </source>
</evidence>
<dbReference type="Gene3D" id="3.30.60.30">
    <property type="match status" value="1"/>
</dbReference>
<dbReference type="EMBL" id="DYDO01000002">
    <property type="protein sequence ID" value="DBA30242.1"/>
    <property type="molecule type" value="Genomic_DNA"/>
</dbReference>
<dbReference type="NCBIfam" id="TIGR00805">
    <property type="entry name" value="oat"/>
    <property type="match status" value="1"/>
</dbReference>
<name>A0AAV3B0P1_PYXAD</name>
<evidence type="ECO:0000256" key="1">
    <source>
        <dbReference type="ARBA" id="ARBA00004651"/>
    </source>
</evidence>
<evidence type="ECO:0000256" key="6">
    <source>
        <dbReference type="ARBA" id="ARBA00023136"/>
    </source>
</evidence>
<dbReference type="InterPro" id="IPR036259">
    <property type="entry name" value="MFS_trans_sf"/>
</dbReference>
<dbReference type="SUPFAM" id="SSF100895">
    <property type="entry name" value="Kazal-type serine protease inhibitors"/>
    <property type="match status" value="1"/>
</dbReference>
<feature type="transmembrane region" description="Helical" evidence="8">
    <location>
        <begin position="196"/>
        <end position="217"/>
    </location>
</feature>
<feature type="domain" description="Kazal-like" evidence="10">
    <location>
        <begin position="281"/>
        <end position="336"/>
    </location>
</feature>